<keyword evidence="1" id="KW-0472">Membrane</keyword>
<proteinExistence type="predicted"/>
<protein>
    <recommendedName>
        <fullName evidence="4">Glycerol-3-phosphate acyltransferase</fullName>
    </recommendedName>
</protein>
<sequence>MGLLGIIVLILASFIINYIAIGALVLWLSFLVMTDIYFGLTIPVAIVLALYSLVLMLHKENIKRIKTGEEVTVRSAFNR</sequence>
<feature type="transmembrane region" description="Helical" evidence="1">
    <location>
        <begin position="36"/>
        <end position="57"/>
    </location>
</feature>
<name>A0A1H9PBD3_9LACT</name>
<dbReference type="EMBL" id="FOGF01000053">
    <property type="protein sequence ID" value="SER45205.1"/>
    <property type="molecule type" value="Genomic_DNA"/>
</dbReference>
<evidence type="ECO:0000256" key="1">
    <source>
        <dbReference type="SAM" id="Phobius"/>
    </source>
</evidence>
<gene>
    <name evidence="2" type="ORF">SAMN05421767_1539</name>
</gene>
<dbReference type="AlphaFoldDB" id="A0A1H9PBD3"/>
<keyword evidence="1" id="KW-0812">Transmembrane</keyword>
<evidence type="ECO:0008006" key="4">
    <source>
        <dbReference type="Google" id="ProtNLM"/>
    </source>
</evidence>
<evidence type="ECO:0000313" key="2">
    <source>
        <dbReference type="EMBL" id="SER45205.1"/>
    </source>
</evidence>
<organism evidence="2 3">
    <name type="scientific">Granulicatella balaenopterae</name>
    <dbReference type="NCBI Taxonomy" id="137733"/>
    <lineage>
        <taxon>Bacteria</taxon>
        <taxon>Bacillati</taxon>
        <taxon>Bacillota</taxon>
        <taxon>Bacilli</taxon>
        <taxon>Lactobacillales</taxon>
        <taxon>Carnobacteriaceae</taxon>
        <taxon>Granulicatella</taxon>
    </lineage>
</organism>
<feature type="transmembrane region" description="Helical" evidence="1">
    <location>
        <begin position="7"/>
        <end position="30"/>
    </location>
</feature>
<reference evidence="2 3" key="1">
    <citation type="submission" date="2016-10" db="EMBL/GenBank/DDBJ databases">
        <authorList>
            <person name="de Groot N.N."/>
        </authorList>
    </citation>
    <scope>NUCLEOTIDE SEQUENCE [LARGE SCALE GENOMIC DNA]</scope>
    <source>
        <strain evidence="2 3">DSM 15827</strain>
    </source>
</reference>
<dbReference type="Proteomes" id="UP000198556">
    <property type="component" value="Unassembled WGS sequence"/>
</dbReference>
<evidence type="ECO:0000313" key="3">
    <source>
        <dbReference type="Proteomes" id="UP000198556"/>
    </source>
</evidence>
<keyword evidence="3" id="KW-1185">Reference proteome</keyword>
<dbReference type="STRING" id="137733.SAMN05421767_1539"/>
<keyword evidence="1" id="KW-1133">Transmembrane helix</keyword>
<accession>A0A1H9PBD3</accession>